<comment type="cofactor">
    <cofactor evidence="1">
        <name>pyridoxal 5'-phosphate</name>
        <dbReference type="ChEBI" id="CHEBI:597326"/>
    </cofactor>
</comment>
<dbReference type="NCBIfam" id="TIGR04350">
    <property type="entry name" value="C_S_lyase_PatB"/>
    <property type="match status" value="1"/>
</dbReference>
<reference evidence="7" key="1">
    <citation type="submission" date="2016-10" db="EMBL/GenBank/DDBJ databases">
        <authorList>
            <person name="de Groot N.N."/>
        </authorList>
    </citation>
    <scope>NUCLEOTIDE SEQUENCE</scope>
</reference>
<evidence type="ECO:0000256" key="2">
    <source>
        <dbReference type="ARBA" id="ARBA00012224"/>
    </source>
</evidence>
<dbReference type="InterPro" id="IPR004839">
    <property type="entry name" value="Aminotransferase_I/II_large"/>
</dbReference>
<dbReference type="InterPro" id="IPR015421">
    <property type="entry name" value="PyrdxlP-dep_Trfase_major"/>
</dbReference>
<dbReference type="AlphaFoldDB" id="A0A1W1EFE0"/>
<evidence type="ECO:0000259" key="6">
    <source>
        <dbReference type="Pfam" id="PF00155"/>
    </source>
</evidence>
<dbReference type="InterPro" id="IPR015424">
    <property type="entry name" value="PyrdxlP-dep_Trfase"/>
</dbReference>
<comment type="similarity">
    <text evidence="5">Belongs to the class-II pyridoxal-phosphate-dependent aminotransferase family. MalY/PatB cystathionine beta-lyase subfamily.</text>
</comment>
<evidence type="ECO:0000313" key="7">
    <source>
        <dbReference type="EMBL" id="SFZ98754.1"/>
    </source>
</evidence>
<dbReference type="Pfam" id="PF00155">
    <property type="entry name" value="Aminotran_1_2"/>
    <property type="match status" value="1"/>
</dbReference>
<dbReference type="InterPro" id="IPR051798">
    <property type="entry name" value="Class-II_PLP-Dep_Aminotrans"/>
</dbReference>
<dbReference type="PANTHER" id="PTHR43525">
    <property type="entry name" value="PROTEIN MALY"/>
    <property type="match status" value="1"/>
</dbReference>
<evidence type="ECO:0000256" key="3">
    <source>
        <dbReference type="ARBA" id="ARBA00022898"/>
    </source>
</evidence>
<dbReference type="EMBL" id="FPKX01000060">
    <property type="protein sequence ID" value="SFZ98754.1"/>
    <property type="molecule type" value="Genomic_DNA"/>
</dbReference>
<dbReference type="SUPFAM" id="SSF53383">
    <property type="entry name" value="PLP-dependent transferases"/>
    <property type="match status" value="1"/>
</dbReference>
<dbReference type="GO" id="GO:0030170">
    <property type="term" value="F:pyridoxal phosphate binding"/>
    <property type="evidence" value="ECO:0007669"/>
    <property type="project" value="InterPro"/>
</dbReference>
<accession>A0A1W1EFE0</accession>
<protein>
    <recommendedName>
        <fullName evidence="2">cysteine-S-conjugate beta-lyase</fullName>
        <ecNumber evidence="2">4.4.1.13</ecNumber>
    </recommendedName>
</protein>
<sequence>MNFEAIDRKGTYTSKLDDAINRFGTTDLLPLWVADMDLESPPCVQKRLKKRAEHPIYGYTEYPAQYRTIIKNWIEKRFDYSVDEEWIVPCYGVVPSMNFCIEAYTKEGDGIIIQTPIYPPFISYVKRRNRKLLDNTLLYKDGKYSIDFDDFEAKAKEAKMFLFCSPHNPSGRVWDKEELEKIIDICIENNVLIVSDEIHADIVYEKSHHIISTFEKIKDNCVVLNAPSKTFNIAGLNTSYAIIPNSKVRKEYIYSQDTGGTSCGTPFGIEALMSAYEDGEEWLEELKVHLKSNIDFVNTFILENRLPIHAVKTEGTFLIWLDCSSLGLSQEDLVKFFVYDAKLGLNDGVSFGDCGEGFMRLNVGTSKSVIEEAMNRLLNAYRNIV</sequence>
<dbReference type="Gene3D" id="3.40.640.10">
    <property type="entry name" value="Type I PLP-dependent aspartate aminotransferase-like (Major domain)"/>
    <property type="match status" value="1"/>
</dbReference>
<dbReference type="EC" id="4.4.1.13" evidence="2"/>
<dbReference type="Gene3D" id="3.90.1150.10">
    <property type="entry name" value="Aspartate Aminotransferase, domain 1"/>
    <property type="match status" value="1"/>
</dbReference>
<dbReference type="CDD" id="cd00609">
    <property type="entry name" value="AAT_like"/>
    <property type="match status" value="1"/>
</dbReference>
<evidence type="ECO:0000256" key="1">
    <source>
        <dbReference type="ARBA" id="ARBA00001933"/>
    </source>
</evidence>
<dbReference type="PANTHER" id="PTHR43525:SF1">
    <property type="entry name" value="PROTEIN MALY"/>
    <property type="match status" value="1"/>
</dbReference>
<organism evidence="7">
    <name type="scientific">hydrothermal vent metagenome</name>
    <dbReference type="NCBI Taxonomy" id="652676"/>
    <lineage>
        <taxon>unclassified sequences</taxon>
        <taxon>metagenomes</taxon>
        <taxon>ecological metagenomes</taxon>
    </lineage>
</organism>
<gene>
    <name evidence="7" type="ORF">MNB_SV-5-1427</name>
</gene>
<keyword evidence="3" id="KW-0663">Pyridoxal phosphate</keyword>
<dbReference type="GO" id="GO:0047804">
    <property type="term" value="F:cysteine-S-conjugate beta-lyase activity"/>
    <property type="evidence" value="ECO:0007669"/>
    <property type="project" value="UniProtKB-EC"/>
</dbReference>
<dbReference type="InterPro" id="IPR027619">
    <property type="entry name" value="C-S_lyase_PatB-like"/>
</dbReference>
<evidence type="ECO:0000256" key="5">
    <source>
        <dbReference type="ARBA" id="ARBA00037974"/>
    </source>
</evidence>
<proteinExistence type="inferred from homology"/>
<evidence type="ECO:0000256" key="4">
    <source>
        <dbReference type="ARBA" id="ARBA00023239"/>
    </source>
</evidence>
<dbReference type="InterPro" id="IPR015422">
    <property type="entry name" value="PyrdxlP-dep_Trfase_small"/>
</dbReference>
<feature type="domain" description="Aminotransferase class I/classII large" evidence="6">
    <location>
        <begin position="29"/>
        <end position="377"/>
    </location>
</feature>
<keyword evidence="4 7" id="KW-0456">Lyase</keyword>
<name>A0A1W1EFE0_9ZZZZ</name>